<dbReference type="Proteomes" id="UP000199595">
    <property type="component" value="Unassembled WGS sequence"/>
</dbReference>
<proteinExistence type="predicted"/>
<protein>
    <recommendedName>
        <fullName evidence="3">DUF4286 domain-containing protein</fullName>
    </recommendedName>
</protein>
<dbReference type="InterPro" id="IPR025563">
    <property type="entry name" value="DUF4286"/>
</dbReference>
<organism evidence="1 2">
    <name type="scientific">Lutibacter oricola</name>
    <dbReference type="NCBI Taxonomy" id="762486"/>
    <lineage>
        <taxon>Bacteria</taxon>
        <taxon>Pseudomonadati</taxon>
        <taxon>Bacteroidota</taxon>
        <taxon>Flavobacteriia</taxon>
        <taxon>Flavobacteriales</taxon>
        <taxon>Flavobacteriaceae</taxon>
        <taxon>Lutibacter</taxon>
    </lineage>
</organism>
<evidence type="ECO:0000313" key="2">
    <source>
        <dbReference type="Proteomes" id="UP000199595"/>
    </source>
</evidence>
<gene>
    <name evidence="1" type="ORF">SAMN05444411_101301</name>
</gene>
<dbReference type="RefSeq" id="WP_090118998.1">
    <property type="nucleotide sequence ID" value="NZ_FNNJ01000001.1"/>
</dbReference>
<dbReference type="OrthoDB" id="1121837at2"/>
<dbReference type="EMBL" id="FNNJ01000001">
    <property type="protein sequence ID" value="SDW21807.1"/>
    <property type="molecule type" value="Genomic_DNA"/>
</dbReference>
<reference evidence="1 2" key="1">
    <citation type="submission" date="2016-10" db="EMBL/GenBank/DDBJ databases">
        <authorList>
            <person name="de Groot N.N."/>
        </authorList>
    </citation>
    <scope>NUCLEOTIDE SEQUENCE [LARGE SCALE GENOMIC DNA]</scope>
    <source>
        <strain evidence="1 2">DSM 24956</strain>
    </source>
</reference>
<dbReference type="AlphaFoldDB" id="A0A1H2RR56"/>
<accession>A0A1H2RR56</accession>
<name>A0A1H2RR56_9FLAO</name>
<evidence type="ECO:0000313" key="1">
    <source>
        <dbReference type="EMBL" id="SDW21807.1"/>
    </source>
</evidence>
<keyword evidence="2" id="KW-1185">Reference proteome</keyword>
<sequence>MYIYNVTTNVDESIHQQWLNWMKTKHIPDMLATEKFTKAKMCKVLINEEMGGVTYSVQYTTDNEDMLESYYTENAPKLRNEAKQLFGEKILSFRTELQVISEQFSMSLKN</sequence>
<dbReference type="STRING" id="762486.SAMN05444411_101301"/>
<dbReference type="Pfam" id="PF14114">
    <property type="entry name" value="DUF4286"/>
    <property type="match status" value="1"/>
</dbReference>
<evidence type="ECO:0008006" key="3">
    <source>
        <dbReference type="Google" id="ProtNLM"/>
    </source>
</evidence>